<sequence length="470" mass="50749">MATQGQRLRTVAVILAGGVGVRAGLGMPKQLARIAGKPIIEHTIAAVDAADCIDEIFVMMEPNHMGAVEELIASGRYPKLTGVHPGGETRNDTTRLALEQLGEEECKVLFHDAVRPFVDERILQDCVEALDHYGAVDVAIPSADTIIQINTETNVLVDVPPRALLRRGQTPQAFLSSAIRRAYERAGRDKNFVATDDCTVVLKYTPDVPIAVVAGSDENMKITESIDVFIADKLFQLKTAEAEGLSSAEREAALSGKTVVVFGGSEGIGHAIADAAQRFGASVFSYSRSSTGTDIRKRKRVRAALEEAKRQSGRIDYVVNSAGILEMGGLETFSHEAVKKTIQVNLLGPIIIAQEALPYLKETKGQLLYFTSSSYTRGRANYGMYSATKAATVNLTQSLSEEWVEVGVRVNCINPERTSTPMRTKAFGEEPEGTLLAAETVAMASLDTLLSPVTGQIVDVRRRDKSAQPA</sequence>
<evidence type="ECO:0000313" key="5">
    <source>
        <dbReference type="EMBL" id="RIX26585.1"/>
    </source>
</evidence>
<dbReference type="PRINTS" id="PR00081">
    <property type="entry name" value="GDHRDH"/>
</dbReference>
<dbReference type="PRINTS" id="PR00080">
    <property type="entry name" value="SDRFAMILY"/>
</dbReference>
<evidence type="ECO:0000256" key="3">
    <source>
        <dbReference type="ARBA" id="ARBA00022695"/>
    </source>
</evidence>
<dbReference type="CDD" id="cd02516">
    <property type="entry name" value="CDP-ME_synthetase"/>
    <property type="match status" value="1"/>
</dbReference>
<proteinExistence type="inferred from homology"/>
<evidence type="ECO:0000256" key="4">
    <source>
        <dbReference type="RuleBase" id="RU000363"/>
    </source>
</evidence>
<dbReference type="OrthoDB" id="9802561at2"/>
<dbReference type="Proteomes" id="UP000265742">
    <property type="component" value="Unassembled WGS sequence"/>
</dbReference>
<dbReference type="PANTHER" id="PTHR32125:SF4">
    <property type="entry name" value="2-C-METHYL-D-ERYTHRITOL 4-PHOSPHATE CYTIDYLYLTRANSFERASE, CHLOROPLASTIC"/>
    <property type="match status" value="1"/>
</dbReference>
<dbReference type="InterPro" id="IPR020904">
    <property type="entry name" value="Sc_DH/Rdtase_CS"/>
</dbReference>
<dbReference type="PANTHER" id="PTHR32125">
    <property type="entry name" value="2-C-METHYL-D-ERYTHRITOL 4-PHOSPHATE CYTIDYLYLTRANSFERASE, CHLOROPLASTIC"/>
    <property type="match status" value="1"/>
</dbReference>
<dbReference type="SUPFAM" id="SSF51735">
    <property type="entry name" value="NAD(P)-binding Rossmann-fold domains"/>
    <property type="match status" value="1"/>
</dbReference>
<dbReference type="InterPro" id="IPR002347">
    <property type="entry name" value="SDR_fam"/>
</dbReference>
<dbReference type="PROSITE" id="PS00061">
    <property type="entry name" value="ADH_SHORT"/>
    <property type="match status" value="1"/>
</dbReference>
<keyword evidence="2" id="KW-0808">Transferase</keyword>
<reference evidence="6" key="1">
    <citation type="submission" date="2018-09" db="EMBL/GenBank/DDBJ databases">
        <authorList>
            <person name="Kim I."/>
        </authorList>
    </citation>
    <scope>NUCLEOTIDE SEQUENCE [LARGE SCALE GENOMIC DNA]</scope>
    <source>
        <strain evidence="6">DD4a</strain>
    </source>
</reference>
<dbReference type="Gene3D" id="3.40.50.720">
    <property type="entry name" value="NAD(P)-binding Rossmann-like Domain"/>
    <property type="match status" value="1"/>
</dbReference>
<dbReference type="SUPFAM" id="SSF53448">
    <property type="entry name" value="Nucleotide-diphospho-sugar transferases"/>
    <property type="match status" value="1"/>
</dbReference>
<dbReference type="Pfam" id="PF01128">
    <property type="entry name" value="IspD"/>
    <property type="match status" value="1"/>
</dbReference>
<organism evidence="5 6">
    <name type="scientific">Amnibacterium setariae</name>
    <dbReference type="NCBI Taxonomy" id="2306585"/>
    <lineage>
        <taxon>Bacteria</taxon>
        <taxon>Bacillati</taxon>
        <taxon>Actinomycetota</taxon>
        <taxon>Actinomycetes</taxon>
        <taxon>Micrococcales</taxon>
        <taxon>Microbacteriaceae</taxon>
        <taxon>Amnibacterium</taxon>
    </lineage>
</organism>
<dbReference type="PIRSF" id="PIRSF036586">
    <property type="entry name" value="CDP-ribitol_syn"/>
    <property type="match status" value="1"/>
</dbReference>
<keyword evidence="3" id="KW-0548">Nucleotidyltransferase</keyword>
<name>A0A3A1TSB1_9MICO</name>
<dbReference type="Gene3D" id="3.90.550.10">
    <property type="entry name" value="Spore Coat Polysaccharide Biosynthesis Protein SpsA, Chain A"/>
    <property type="match status" value="1"/>
</dbReference>
<dbReference type="InterPro" id="IPR034683">
    <property type="entry name" value="IspD/TarI"/>
</dbReference>
<accession>A0A3A1TSB1</accession>
<protein>
    <submittedName>
        <fullName evidence="5">SDR family NAD(P)-dependent oxidoreductase</fullName>
    </submittedName>
</protein>
<keyword evidence="6" id="KW-1185">Reference proteome</keyword>
<comment type="similarity">
    <text evidence="1 4">Belongs to the short-chain dehydrogenases/reductases (SDR) family.</text>
</comment>
<dbReference type="EMBL" id="QXTG01000003">
    <property type="protein sequence ID" value="RIX26585.1"/>
    <property type="molecule type" value="Genomic_DNA"/>
</dbReference>
<evidence type="ECO:0000313" key="6">
    <source>
        <dbReference type="Proteomes" id="UP000265742"/>
    </source>
</evidence>
<dbReference type="InterPro" id="IPR029044">
    <property type="entry name" value="Nucleotide-diphossugar_trans"/>
</dbReference>
<dbReference type="AlphaFoldDB" id="A0A3A1TSB1"/>
<evidence type="ECO:0000256" key="1">
    <source>
        <dbReference type="ARBA" id="ARBA00006484"/>
    </source>
</evidence>
<dbReference type="InterPro" id="IPR012115">
    <property type="entry name" value="CDP-ribitol_syn"/>
</dbReference>
<dbReference type="GO" id="GO:0050518">
    <property type="term" value="F:2-C-methyl-D-erythritol 4-phosphate cytidylyltransferase activity"/>
    <property type="evidence" value="ECO:0007669"/>
    <property type="project" value="TreeGrafter"/>
</dbReference>
<dbReference type="RefSeq" id="WP_119483661.1">
    <property type="nucleotide sequence ID" value="NZ_QXTG01000003.1"/>
</dbReference>
<comment type="caution">
    <text evidence="5">The sequence shown here is derived from an EMBL/GenBank/DDBJ whole genome shotgun (WGS) entry which is preliminary data.</text>
</comment>
<dbReference type="InterPro" id="IPR036291">
    <property type="entry name" value="NAD(P)-bd_dom_sf"/>
</dbReference>
<gene>
    <name evidence="5" type="ORF">D1781_16850</name>
</gene>
<evidence type="ECO:0000256" key="2">
    <source>
        <dbReference type="ARBA" id="ARBA00022679"/>
    </source>
</evidence>
<dbReference type="CDD" id="cd05233">
    <property type="entry name" value="SDR_c"/>
    <property type="match status" value="1"/>
</dbReference>
<dbReference type="Pfam" id="PF00106">
    <property type="entry name" value="adh_short"/>
    <property type="match status" value="1"/>
</dbReference>
<dbReference type="InterPro" id="IPR050088">
    <property type="entry name" value="IspD/TarI_cytidylyltransf_bact"/>
</dbReference>